<dbReference type="OrthoDB" id="6079484at2759"/>
<dbReference type="SUPFAM" id="SSF50630">
    <property type="entry name" value="Acid proteases"/>
    <property type="match status" value="1"/>
</dbReference>
<comment type="caution">
    <text evidence="1">The sequence shown here is derived from an EMBL/GenBank/DDBJ whole genome shotgun (WGS) entry which is preliminary data.</text>
</comment>
<organism evidence="1 2">
    <name type="scientific">Polyplosphaeria fusca</name>
    <dbReference type="NCBI Taxonomy" id="682080"/>
    <lineage>
        <taxon>Eukaryota</taxon>
        <taxon>Fungi</taxon>
        <taxon>Dikarya</taxon>
        <taxon>Ascomycota</taxon>
        <taxon>Pezizomycotina</taxon>
        <taxon>Dothideomycetes</taxon>
        <taxon>Pleosporomycetidae</taxon>
        <taxon>Pleosporales</taxon>
        <taxon>Tetraplosphaeriaceae</taxon>
        <taxon>Polyplosphaeria</taxon>
    </lineage>
</organism>
<dbReference type="EMBL" id="ML996211">
    <property type="protein sequence ID" value="KAF2730704.1"/>
    <property type="molecule type" value="Genomic_DNA"/>
</dbReference>
<evidence type="ECO:0000313" key="1">
    <source>
        <dbReference type="EMBL" id="KAF2730704.1"/>
    </source>
</evidence>
<sequence length="346" mass="38983">MKRYEEIPELQLVFLWELHSFVAAQESQSLELAQELHSILSIPVKHLHSNLLVQKVRSLIRQINDRLPEKLNLRTKCFITSGSGEPPNRVFEIPGVLRGAHHFNALGDYCAKANFMREGFARQIGLSIDHNCTSSVIVGSGKKISTVGKVEAPFRFKDEKQQYPLTFHILPNCIHNVILGRLFLKFTKTFSDLLNKTRRIKERIVSGIASLHLLYLGESAPRFTGILNGIPQDALADSGAKVMVLDEQHAREMGVPISSGDTHRHTLVFADNSTALKSGMAYNALWSFGPYDIDQKHMLDFHILQDAPANVVLSDVFLFDNEAFSRYECYLVDEDDEDPDGFFSSP</sequence>
<dbReference type="Gene3D" id="2.40.70.10">
    <property type="entry name" value="Acid Proteases"/>
    <property type="match status" value="2"/>
</dbReference>
<reference evidence="1" key="1">
    <citation type="journal article" date="2020" name="Stud. Mycol.">
        <title>101 Dothideomycetes genomes: a test case for predicting lifestyles and emergence of pathogens.</title>
        <authorList>
            <person name="Haridas S."/>
            <person name="Albert R."/>
            <person name="Binder M."/>
            <person name="Bloem J."/>
            <person name="Labutti K."/>
            <person name="Salamov A."/>
            <person name="Andreopoulos B."/>
            <person name="Baker S."/>
            <person name="Barry K."/>
            <person name="Bills G."/>
            <person name="Bluhm B."/>
            <person name="Cannon C."/>
            <person name="Castanera R."/>
            <person name="Culley D."/>
            <person name="Daum C."/>
            <person name="Ezra D."/>
            <person name="Gonzalez J."/>
            <person name="Henrissat B."/>
            <person name="Kuo A."/>
            <person name="Liang C."/>
            <person name="Lipzen A."/>
            <person name="Lutzoni F."/>
            <person name="Magnuson J."/>
            <person name="Mondo S."/>
            <person name="Nolan M."/>
            <person name="Ohm R."/>
            <person name="Pangilinan J."/>
            <person name="Park H.-J."/>
            <person name="Ramirez L."/>
            <person name="Alfaro M."/>
            <person name="Sun H."/>
            <person name="Tritt A."/>
            <person name="Yoshinaga Y."/>
            <person name="Zwiers L.-H."/>
            <person name="Turgeon B."/>
            <person name="Goodwin S."/>
            <person name="Spatafora J."/>
            <person name="Crous P."/>
            <person name="Grigoriev I."/>
        </authorList>
    </citation>
    <scope>NUCLEOTIDE SEQUENCE</scope>
    <source>
        <strain evidence="1">CBS 125425</strain>
    </source>
</reference>
<protein>
    <submittedName>
        <fullName evidence="1">Uncharacterized protein</fullName>
    </submittedName>
</protein>
<dbReference type="InterPro" id="IPR021109">
    <property type="entry name" value="Peptidase_aspartic_dom_sf"/>
</dbReference>
<proteinExistence type="predicted"/>
<dbReference type="AlphaFoldDB" id="A0A9P4QQA5"/>
<accession>A0A9P4QQA5</accession>
<dbReference type="CDD" id="cd00303">
    <property type="entry name" value="retropepsin_like"/>
    <property type="match status" value="2"/>
</dbReference>
<gene>
    <name evidence="1" type="ORF">EJ04DRAFT_32147</name>
</gene>
<name>A0A9P4QQA5_9PLEO</name>
<dbReference type="Proteomes" id="UP000799444">
    <property type="component" value="Unassembled WGS sequence"/>
</dbReference>
<evidence type="ECO:0000313" key="2">
    <source>
        <dbReference type="Proteomes" id="UP000799444"/>
    </source>
</evidence>
<keyword evidence="2" id="KW-1185">Reference proteome</keyword>